<reference evidence="2 3" key="1">
    <citation type="submission" date="2018-12" db="EMBL/GenBank/DDBJ databases">
        <authorList>
            <person name="Chong R.A."/>
        </authorList>
    </citation>
    <scope>NUCLEOTIDE SEQUENCE [LARGE SCALE GENOMIC DNA]</scope>
    <source>
        <strain evidence="2 3">Ane</strain>
    </source>
</reference>
<keyword evidence="1" id="KW-0812">Transmembrane</keyword>
<evidence type="ECO:0000256" key="1">
    <source>
        <dbReference type="SAM" id="Phobius"/>
    </source>
</evidence>
<dbReference type="OrthoDB" id="6554624at2"/>
<evidence type="ECO:0000313" key="2">
    <source>
        <dbReference type="EMBL" id="QCI18657.1"/>
    </source>
</evidence>
<accession>A0A4D6XTW7</accession>
<feature type="transmembrane region" description="Helical" evidence="1">
    <location>
        <begin position="21"/>
        <end position="40"/>
    </location>
</feature>
<protein>
    <recommendedName>
        <fullName evidence="4">Outer membrane protein assembly factor BamC</fullName>
    </recommendedName>
</protein>
<dbReference type="AlphaFoldDB" id="A0A4D6XTW7"/>
<reference evidence="2 3" key="2">
    <citation type="submission" date="2019-05" db="EMBL/GenBank/DDBJ databases">
        <title>Genome evolution of the obligate endosymbiont Buchnera aphidicola.</title>
        <authorList>
            <person name="Moran N.A."/>
        </authorList>
    </citation>
    <scope>NUCLEOTIDE SEQUENCE [LARGE SCALE GENOMIC DNA]</scope>
    <source>
        <strain evidence="2 3">Ane</strain>
    </source>
</reference>
<sequence>MKKPFNMLNFKQKKFFFQYKIIILHIFIILIITSCNLNIFQKNHNFFFDENDKNNFKKIITPNGIKLPDEDLEYKIPYTEEDLKKEKIDIFPPV</sequence>
<dbReference type="PROSITE" id="PS51257">
    <property type="entry name" value="PROKAR_LIPOPROTEIN"/>
    <property type="match status" value="1"/>
</dbReference>
<proteinExistence type="predicted"/>
<keyword evidence="1" id="KW-1133">Transmembrane helix</keyword>
<evidence type="ECO:0000313" key="3">
    <source>
        <dbReference type="Proteomes" id="UP000298791"/>
    </source>
</evidence>
<evidence type="ECO:0008006" key="4">
    <source>
        <dbReference type="Google" id="ProtNLM"/>
    </source>
</evidence>
<dbReference type="Proteomes" id="UP000298791">
    <property type="component" value="Chromosome"/>
</dbReference>
<name>A0A4D6XTW7_9GAMM</name>
<keyword evidence="1" id="KW-0472">Membrane</keyword>
<dbReference type="EMBL" id="CP034885">
    <property type="protein sequence ID" value="QCI18657.1"/>
    <property type="molecule type" value="Genomic_DNA"/>
</dbReference>
<gene>
    <name evidence="2" type="ORF">D9V64_00480</name>
</gene>
<organism evidence="2 3">
    <name type="scientific">Buchnera aphidicola</name>
    <name type="common">Aphis nerii</name>
    <dbReference type="NCBI Taxonomy" id="1241835"/>
    <lineage>
        <taxon>Bacteria</taxon>
        <taxon>Pseudomonadati</taxon>
        <taxon>Pseudomonadota</taxon>
        <taxon>Gammaproteobacteria</taxon>
        <taxon>Enterobacterales</taxon>
        <taxon>Erwiniaceae</taxon>
        <taxon>Buchnera</taxon>
    </lineage>
</organism>